<gene>
    <name evidence="3" type="ORF">M408DRAFT_134031</name>
</gene>
<dbReference type="EMBL" id="KN824291">
    <property type="protein sequence ID" value="KIM28836.1"/>
    <property type="molecule type" value="Genomic_DNA"/>
</dbReference>
<evidence type="ECO:0000313" key="3">
    <source>
        <dbReference type="EMBL" id="KIM28836.1"/>
    </source>
</evidence>
<sequence>MKVAIVNNLKVGWHRLTANRLTITFILLSLVYCVLQSVFAIKSLLINDQIADTIKSIYTSQDIAYLDFVHYSRQTGVVHVCQTNDQALNYTACTTVWPLPPTANRTTLNAIASTAPKPNGRRSLQVQRSAPDQKGQHTMFISGLKGIDTALSKADTISASPTCMQVMKWPLQTLLNGKREDIAFVFFQAWVFGLSVVAVLNQSVPHVIATLITHLLVVIWSSWEYLDTFNFQADYNTLVLGINAPGNPTGEYGKPGACDGQDFLPNYFGPRKTAQLVVALINFLGLIGSIFFTYKLYHSFGWQSFKRIGASVLVNRLYRLALTLFILIQLTFFFVVVAMGLWVDQMYNGLFGSKARQADVYKAGHVIVFILLVPWLVLGWISVRREMRKCMLLFIALSFLFILAWIGECFSQSWRLTYIHWTFFSSMQTCAIILTVATFIAAVLCRIYCFGHGLSQYLQYQVDDVSGDLNPAPDVIHGFDRIDFPSLQALGDEERGQGLGQHHRTGSETTLTNNNGGAGGIKEVEKTEKKRSSFDTLEGEEDAVELPGSDEPQTTARFSSIHLTPGPLGTEVWGNAATTSHPGRV</sequence>
<dbReference type="PANTHER" id="PTHR34391">
    <property type="entry name" value="UPF0658 GOLGI APPARATUS MEMBRANE PROTEIN C1952.10C-RELATED"/>
    <property type="match status" value="1"/>
</dbReference>
<keyword evidence="2" id="KW-0812">Transmembrane</keyword>
<feature type="compositionally biased region" description="Basic and acidic residues" evidence="1">
    <location>
        <begin position="522"/>
        <end position="533"/>
    </location>
</feature>
<keyword evidence="4" id="KW-1185">Reference proteome</keyword>
<dbReference type="InterPro" id="IPR040410">
    <property type="entry name" value="UPF0658_Golgi"/>
</dbReference>
<dbReference type="HOGENOM" id="CLU_021809_1_0_1"/>
<reference evidence="3 4" key="1">
    <citation type="submission" date="2014-04" db="EMBL/GenBank/DDBJ databases">
        <authorList>
            <consortium name="DOE Joint Genome Institute"/>
            <person name="Kuo A."/>
            <person name="Zuccaro A."/>
            <person name="Kohler A."/>
            <person name="Nagy L.G."/>
            <person name="Floudas D."/>
            <person name="Copeland A."/>
            <person name="Barry K.W."/>
            <person name="Cichocki N."/>
            <person name="Veneault-Fourrey C."/>
            <person name="LaButti K."/>
            <person name="Lindquist E.A."/>
            <person name="Lipzen A."/>
            <person name="Lundell T."/>
            <person name="Morin E."/>
            <person name="Murat C."/>
            <person name="Sun H."/>
            <person name="Tunlid A."/>
            <person name="Henrissat B."/>
            <person name="Grigoriev I.V."/>
            <person name="Hibbett D.S."/>
            <person name="Martin F."/>
            <person name="Nordberg H.P."/>
            <person name="Cantor M.N."/>
            <person name="Hua S.X."/>
        </authorList>
    </citation>
    <scope>NUCLEOTIDE SEQUENCE [LARGE SCALE GENOMIC DNA]</scope>
    <source>
        <strain evidence="3 4">MAFF 305830</strain>
    </source>
</reference>
<evidence type="ECO:0000256" key="1">
    <source>
        <dbReference type="SAM" id="MobiDB-lite"/>
    </source>
</evidence>
<keyword evidence="2" id="KW-1133">Transmembrane helix</keyword>
<feature type="transmembrane region" description="Helical" evidence="2">
    <location>
        <begin position="390"/>
        <end position="407"/>
    </location>
</feature>
<protein>
    <recommendedName>
        <fullName evidence="5">Integral membrane protein</fullName>
    </recommendedName>
</protein>
<evidence type="ECO:0008006" key="5">
    <source>
        <dbReference type="Google" id="ProtNLM"/>
    </source>
</evidence>
<feature type="transmembrane region" description="Helical" evidence="2">
    <location>
        <begin position="274"/>
        <end position="297"/>
    </location>
</feature>
<feature type="transmembrane region" description="Helical" evidence="2">
    <location>
        <begin position="207"/>
        <end position="226"/>
    </location>
</feature>
<feature type="compositionally biased region" description="Polar residues" evidence="1">
    <location>
        <begin position="551"/>
        <end position="562"/>
    </location>
</feature>
<accession>A0A0C3BBJ6</accession>
<feature type="transmembrane region" description="Helical" evidence="2">
    <location>
        <begin position="419"/>
        <end position="445"/>
    </location>
</feature>
<organism evidence="3 4">
    <name type="scientific">Serendipita vermifera MAFF 305830</name>
    <dbReference type="NCBI Taxonomy" id="933852"/>
    <lineage>
        <taxon>Eukaryota</taxon>
        <taxon>Fungi</taxon>
        <taxon>Dikarya</taxon>
        <taxon>Basidiomycota</taxon>
        <taxon>Agaricomycotina</taxon>
        <taxon>Agaricomycetes</taxon>
        <taxon>Sebacinales</taxon>
        <taxon>Serendipitaceae</taxon>
        <taxon>Serendipita</taxon>
    </lineage>
</organism>
<dbReference type="GO" id="GO:0005794">
    <property type="term" value="C:Golgi apparatus"/>
    <property type="evidence" value="ECO:0007669"/>
    <property type="project" value="TreeGrafter"/>
</dbReference>
<dbReference type="OrthoDB" id="2448307at2759"/>
<feature type="compositionally biased region" description="Polar residues" evidence="1">
    <location>
        <begin position="576"/>
        <end position="585"/>
    </location>
</feature>
<proteinExistence type="predicted"/>
<feature type="transmembrane region" description="Helical" evidence="2">
    <location>
        <begin position="182"/>
        <end position="200"/>
    </location>
</feature>
<evidence type="ECO:0000256" key="2">
    <source>
        <dbReference type="SAM" id="Phobius"/>
    </source>
</evidence>
<dbReference type="AlphaFoldDB" id="A0A0C3BBJ6"/>
<feature type="region of interest" description="Disordered" evidence="1">
    <location>
        <begin position="495"/>
        <end position="585"/>
    </location>
</feature>
<dbReference type="PANTHER" id="PTHR34391:SF2">
    <property type="entry name" value="TRP C-TERMINAL DOMAIN-CONTAINING PROTEIN"/>
    <property type="match status" value="1"/>
</dbReference>
<evidence type="ECO:0000313" key="4">
    <source>
        <dbReference type="Proteomes" id="UP000054097"/>
    </source>
</evidence>
<feature type="transmembrane region" description="Helical" evidence="2">
    <location>
        <begin position="317"/>
        <end position="343"/>
    </location>
</feature>
<feature type="transmembrane region" description="Helical" evidence="2">
    <location>
        <begin position="21"/>
        <end position="41"/>
    </location>
</feature>
<dbReference type="Proteomes" id="UP000054097">
    <property type="component" value="Unassembled WGS sequence"/>
</dbReference>
<keyword evidence="2" id="KW-0472">Membrane</keyword>
<reference evidence="4" key="2">
    <citation type="submission" date="2015-01" db="EMBL/GenBank/DDBJ databases">
        <title>Evolutionary Origins and Diversification of the Mycorrhizal Mutualists.</title>
        <authorList>
            <consortium name="DOE Joint Genome Institute"/>
            <consortium name="Mycorrhizal Genomics Consortium"/>
            <person name="Kohler A."/>
            <person name="Kuo A."/>
            <person name="Nagy L.G."/>
            <person name="Floudas D."/>
            <person name="Copeland A."/>
            <person name="Barry K.W."/>
            <person name="Cichocki N."/>
            <person name="Veneault-Fourrey C."/>
            <person name="LaButti K."/>
            <person name="Lindquist E.A."/>
            <person name="Lipzen A."/>
            <person name="Lundell T."/>
            <person name="Morin E."/>
            <person name="Murat C."/>
            <person name="Riley R."/>
            <person name="Ohm R."/>
            <person name="Sun H."/>
            <person name="Tunlid A."/>
            <person name="Henrissat B."/>
            <person name="Grigoriev I.V."/>
            <person name="Hibbett D.S."/>
            <person name="Martin F."/>
        </authorList>
    </citation>
    <scope>NUCLEOTIDE SEQUENCE [LARGE SCALE GENOMIC DNA]</scope>
    <source>
        <strain evidence="4">MAFF 305830</strain>
    </source>
</reference>
<name>A0A0C3BBJ6_SERVB</name>
<feature type="transmembrane region" description="Helical" evidence="2">
    <location>
        <begin position="363"/>
        <end position="383"/>
    </location>
</feature>
<dbReference type="STRING" id="933852.A0A0C3BBJ6"/>